<sequence length="2057" mass="228902">MPAQPSNSFPSKRPRTEAPAKKSIKYTSVADIRSNLHIQNDTLVEAITGLRNQLTVWPTEPSIPPNDERLLLVQRWMESSPGATEVFEIWDGAGPRQTSLIAVSLSLLSSVLTLLSSHYTFHALGQPIVKALLTPTYLRRLNSYVGGSNNELIIVTLKLFNAMASFAGGRERKVVLEGFAWEIKSLPKLLNMRRKTKNEETPDPLIKPDIRTLYILFLLSFVDAGTPSQIKSSFISQHRDAFLAIFKSLNQDHSSLIRKILEVSWAGIWSDPKVKRTLKIGLFSEQTVAHLLKLYDHVTSDTQDADYVPADLVHHFLLAICTHPGVGICFKDRGWYPREAEGDSDLSGPKDDPDAQNQKGSKMYNKILANILKTLKVNEDARQQELAFKIMSACPELVAGYWAGAALTLEPRLSSKWITNVSFFGVVISLPVPTSSFFLPNTHQYNPTPPPLTTILENILPSSINTKSHFSKGLQSTSGLVQHCTALALAKCLQKYESVLRVFEEAQEVLEEDLEEGQWVRRRREVEREVRRRVPEVGVVVGFAQQGKGKGNEVRGALLAESAQRLLWMYHRCLPFVVAEARFDVGKLLLNFSVRSGDEKEDGMEVEGEEGKDDNEEPGAVARLHRVQQLHVLKILKESDQFVWAGKAGSSPHTNLSILLKSLTTLTTPLLRNALSSLLQHLLSQSILFQSDTSEPSLWLSCIPHTRRSPGAESPDGTPLKDEGEVVIKFLDECVQRCLKTPYRYIEDMYALFTTTPGEIPDRLDACPSPLLLTVLEQLDAKVGNKSLSPSGTLALASFVRKLVFRLTSKTVDLKAFRVVVDKVDVVLGPERLWDGSGDEVVRGAVRREVGLMSRCLGVPPKHAFGMESEGEGVDAFLGQVEGMQIPMSKTQRINAAFELIDWLRLVNQLLSPSQVRQLANQISKFHAPAIQDLVEYLDPEQSNIWDGLEVVSNFQAHLDFAWLFLHAREYEIMDENCRVVLSDSAFTSTTSLVDVMRVVRLIMHRLSAQQQSESEGAVTGLLLVLARIVRRSKAVLSPGEFTSLKAMVFEHQGVLKEIFMAGGPAEGTRQFLEASLVATSETDRLLVSDIGRHWMDKLQLTLLNSDSSSLNVQFALLWVQYINPEELFTSLDTLASSIDGMASPSILETVKHILHAILSTSQSESESHSEGFLTQRLPQLLSLRSILPDSETLESMVATAIEATIPIGLDGSFVNSGDVEVDVVSVVKRSNMRWTRRSVPLPGDFQIQPFLTQETWTEATVKMVRGWLYKRPSNPDSEAFTSWLGSQECLRRSDEQLVPVVHAWLDTTRSRGGDLSGFDGEVSKRLFARLVGVVLDGEASTLLRAQAEIAACQLVSLTPSGHSEALLRRLTTTLESKPLTAETPEFLNLIAGIHKIAIQDAKAVVSDVVDRGMQWAIRQFSEGEEDEGAVRVVEELIQLVELTSVSKPNTVETLLGVIIQNHLSSPSALKLAEAAVRTASLKPLIVNRLLQSTVQHPHFFKLCSLPSSARDGIISLLYTLFHLHPTNTCQVTHIEPLVRVYRGTLSSADLKVLSIFQLFETTRKLSVSQLFGRWSAVGNGEESGKALDVVLSLDAGVVLRTCLNFPRWRRLEFDTKPLPRRTSGGEEGLYDPVFLILLFGHMLAESPPTSAISWIEMFRTNIVSLILRALASKYAGMREVAVLQIVALYKHMATADLQEKPHVLHILTLLKNTFPAPSSSSSNEPCPRLPTYTALLLTHALRALFHPSHFTYPLIARFLLQRPELDTGDVPLLYGMLYSSEGEGWKKERAWIIRMLADGMVGTGDWRVLRRRHAWDLLASLWQGEEDAGTRLGILEVLANLTCNLQAVMSLILKSALLSWIEMQLLLGTKERVEWFNILENILVFVDSKKLEAALGSEWRATICRCLLELLDYKTSYADLPLVVPVILRLSSLEGREIHEFPELLVRAVGCLETFEEKTNLEVTPLSSPKHSAITPQPPHLAQSLHSPSSLSDPLSAWGSCVEMLWRAALSDKRTSKVVWDALTSRAVLWRGLVGRRAGSEVGEWVRVECIRNLAD</sequence>
<dbReference type="OrthoDB" id="72892at2759"/>
<organism evidence="6">
    <name type="scientific">Laccaria bicolor (strain S238N-H82 / ATCC MYA-4686)</name>
    <name type="common">Bicoloured deceiver</name>
    <name type="synonym">Laccaria laccata var. bicolor</name>
    <dbReference type="NCBI Taxonomy" id="486041"/>
    <lineage>
        <taxon>Eukaryota</taxon>
        <taxon>Fungi</taxon>
        <taxon>Dikarya</taxon>
        <taxon>Basidiomycota</taxon>
        <taxon>Agaricomycotina</taxon>
        <taxon>Agaricomycetes</taxon>
        <taxon>Agaricomycetidae</taxon>
        <taxon>Agaricales</taxon>
        <taxon>Agaricineae</taxon>
        <taxon>Hydnangiaceae</taxon>
        <taxon>Laccaria</taxon>
    </lineage>
</organism>
<feature type="region of interest" description="Disordered" evidence="1">
    <location>
        <begin position="1"/>
        <end position="22"/>
    </location>
</feature>
<dbReference type="KEGG" id="lbc:LACBIDRAFT_297053"/>
<keyword evidence="6" id="KW-1185">Reference proteome</keyword>
<reference evidence="5 6" key="1">
    <citation type="journal article" date="2008" name="Nature">
        <title>The genome of Laccaria bicolor provides insights into mycorrhizal symbiosis.</title>
        <authorList>
            <person name="Martin F."/>
            <person name="Aerts A."/>
            <person name="Ahren D."/>
            <person name="Brun A."/>
            <person name="Danchin E.G.J."/>
            <person name="Duchaussoy F."/>
            <person name="Gibon J."/>
            <person name="Kohler A."/>
            <person name="Lindquist E."/>
            <person name="Pereda V."/>
            <person name="Salamov A."/>
            <person name="Shapiro H.J."/>
            <person name="Wuyts J."/>
            <person name="Blaudez D."/>
            <person name="Buee M."/>
            <person name="Brokstein P."/>
            <person name="Canbaeck B."/>
            <person name="Cohen D."/>
            <person name="Courty P.E."/>
            <person name="Coutinho P.M."/>
            <person name="Delaruelle C."/>
            <person name="Detter J.C."/>
            <person name="Deveau A."/>
            <person name="DiFazio S."/>
            <person name="Duplessis S."/>
            <person name="Fraissinet-Tachet L."/>
            <person name="Lucic E."/>
            <person name="Frey-Klett P."/>
            <person name="Fourrey C."/>
            <person name="Feussner I."/>
            <person name="Gay G."/>
            <person name="Grimwood J."/>
            <person name="Hoegger P.J."/>
            <person name="Jain P."/>
            <person name="Kilaru S."/>
            <person name="Labbe J."/>
            <person name="Lin Y.C."/>
            <person name="Legue V."/>
            <person name="Le Tacon F."/>
            <person name="Marmeisse R."/>
            <person name="Melayah D."/>
            <person name="Montanini B."/>
            <person name="Muratet M."/>
            <person name="Nehls U."/>
            <person name="Niculita-Hirzel H."/>
            <person name="Oudot-Le Secq M.P."/>
            <person name="Peter M."/>
            <person name="Quesneville H."/>
            <person name="Rajashekar B."/>
            <person name="Reich M."/>
            <person name="Rouhier N."/>
            <person name="Schmutz J."/>
            <person name="Yin T."/>
            <person name="Chalot M."/>
            <person name="Henrissat B."/>
            <person name="Kuees U."/>
            <person name="Lucas S."/>
            <person name="Van de Peer Y."/>
            <person name="Podila G.K."/>
            <person name="Polle A."/>
            <person name="Pukkila P.J."/>
            <person name="Richardson P.M."/>
            <person name="Rouze P."/>
            <person name="Sanders I.R."/>
            <person name="Stajich J.E."/>
            <person name="Tunlid A."/>
            <person name="Tuskan G."/>
            <person name="Grigoriev I.V."/>
        </authorList>
    </citation>
    <scope>NUCLEOTIDE SEQUENCE [LARGE SCALE GENOMIC DNA]</scope>
    <source>
        <strain evidence="6">S238N-H82 / ATCC MYA-4686</strain>
    </source>
</reference>
<dbReference type="Pfam" id="PF26140">
    <property type="entry name" value="HEAT_URB1"/>
    <property type="match status" value="1"/>
</dbReference>
<dbReference type="Pfam" id="PF16201">
    <property type="entry name" value="NopRA1"/>
    <property type="match status" value="1"/>
</dbReference>
<dbReference type="InterPro" id="IPR016024">
    <property type="entry name" value="ARM-type_fold"/>
</dbReference>
<proteinExistence type="predicted"/>
<name>B0D9W2_LACBS</name>
<dbReference type="Proteomes" id="UP000001194">
    <property type="component" value="Unassembled WGS sequence"/>
</dbReference>
<accession>B0D9W2</accession>
<evidence type="ECO:0000313" key="5">
    <source>
        <dbReference type="EMBL" id="EDR08417.1"/>
    </source>
</evidence>
<dbReference type="STRING" id="486041.B0D9W2"/>
<protein>
    <submittedName>
        <fullName evidence="5">Predicted protein</fullName>
    </submittedName>
</protein>
<evidence type="ECO:0000259" key="2">
    <source>
        <dbReference type="Pfam" id="PF11707"/>
    </source>
</evidence>
<gene>
    <name evidence="5" type="ORF">LACBIDRAFT_297053</name>
</gene>
<feature type="domain" description="URB1 N-terminal" evidence="2">
    <location>
        <begin position="84"/>
        <end position="420"/>
    </location>
</feature>
<dbReference type="EMBL" id="DS547101">
    <property type="protein sequence ID" value="EDR08417.1"/>
    <property type="molecule type" value="Genomic_DNA"/>
</dbReference>
<feature type="region of interest" description="Disordered" evidence="1">
    <location>
        <begin position="340"/>
        <end position="359"/>
    </location>
</feature>
<dbReference type="SUPFAM" id="SSF48371">
    <property type="entry name" value="ARM repeat"/>
    <property type="match status" value="1"/>
</dbReference>
<dbReference type="InParanoid" id="B0D9W2"/>
<feature type="domain" description="URB1 C-terminal" evidence="3">
    <location>
        <begin position="1665"/>
        <end position="1861"/>
    </location>
</feature>
<dbReference type="PANTHER" id="PTHR13500:SF0">
    <property type="entry name" value="NUCLEOLAR PRE-RIBOSOMAL-ASSOCIATED PROTEIN 1"/>
    <property type="match status" value="1"/>
</dbReference>
<dbReference type="InterPro" id="IPR039844">
    <property type="entry name" value="URB1"/>
</dbReference>
<dbReference type="InterPro" id="IPR059018">
    <property type="entry name" value="HEAT_URB1"/>
</dbReference>
<dbReference type="Pfam" id="PF11707">
    <property type="entry name" value="Npa1"/>
    <property type="match status" value="1"/>
</dbReference>
<evidence type="ECO:0000313" key="6">
    <source>
        <dbReference type="Proteomes" id="UP000001194"/>
    </source>
</evidence>
<feature type="compositionally biased region" description="Acidic residues" evidence="1">
    <location>
        <begin position="600"/>
        <end position="617"/>
    </location>
</feature>
<dbReference type="HOGENOM" id="CLU_001591_0_0_1"/>
<evidence type="ECO:0000256" key="1">
    <source>
        <dbReference type="SAM" id="MobiDB-lite"/>
    </source>
</evidence>
<dbReference type="FunCoup" id="B0D9W2">
    <property type="interactions" value="84"/>
</dbReference>
<feature type="region of interest" description="Disordered" evidence="1">
    <location>
        <begin position="600"/>
        <end position="619"/>
    </location>
</feature>
<dbReference type="GO" id="GO:0005730">
    <property type="term" value="C:nucleolus"/>
    <property type="evidence" value="ECO:0007669"/>
    <property type="project" value="TreeGrafter"/>
</dbReference>
<dbReference type="RefSeq" id="XP_001880642.1">
    <property type="nucleotide sequence ID" value="XM_001880607.1"/>
</dbReference>
<feature type="compositionally biased region" description="Polar residues" evidence="1">
    <location>
        <begin position="1"/>
        <end position="10"/>
    </location>
</feature>
<dbReference type="GeneID" id="6076567"/>
<dbReference type="GO" id="GO:0000463">
    <property type="term" value="P:maturation of LSU-rRNA from tricistronic rRNA transcript (SSU-rRNA, 5.8S rRNA, LSU-rRNA)"/>
    <property type="evidence" value="ECO:0007669"/>
    <property type="project" value="TreeGrafter"/>
</dbReference>
<evidence type="ECO:0000259" key="3">
    <source>
        <dbReference type="Pfam" id="PF16201"/>
    </source>
</evidence>
<evidence type="ECO:0000259" key="4">
    <source>
        <dbReference type="Pfam" id="PF26140"/>
    </source>
</evidence>
<feature type="domain" description="URB1 central HEAT repeat" evidence="4">
    <location>
        <begin position="656"/>
        <end position="824"/>
    </location>
</feature>
<dbReference type="InterPro" id="IPR032436">
    <property type="entry name" value="URB1_C"/>
</dbReference>
<dbReference type="GO" id="GO:0000466">
    <property type="term" value="P:maturation of 5.8S rRNA from tricistronic rRNA transcript (SSU-rRNA, 5.8S rRNA, LSU-rRNA)"/>
    <property type="evidence" value="ECO:0007669"/>
    <property type="project" value="TreeGrafter"/>
</dbReference>
<dbReference type="InterPro" id="IPR021714">
    <property type="entry name" value="URB1_N"/>
</dbReference>
<dbReference type="PANTHER" id="PTHR13500">
    <property type="entry name" value="NUCLEOLAR PRERIBOSOMAL-ASSOCIATED PROTEIN 1"/>
    <property type="match status" value="1"/>
</dbReference>
<feature type="region of interest" description="Disordered" evidence="1">
    <location>
        <begin position="1965"/>
        <end position="1986"/>
    </location>
</feature>